<evidence type="ECO:0000313" key="9">
    <source>
        <dbReference type="EMBL" id="CAE7339546.1"/>
    </source>
</evidence>
<comment type="subcellular location">
    <subcellularLocation>
        <location evidence="1">Membrane</location>
        <topology evidence="1">Multi-pass membrane protein</topology>
    </subcellularLocation>
</comment>
<evidence type="ECO:0000256" key="7">
    <source>
        <dbReference type="SAM" id="Phobius"/>
    </source>
</evidence>
<evidence type="ECO:0000259" key="8">
    <source>
        <dbReference type="PROSITE" id="PS50222"/>
    </source>
</evidence>
<feature type="domain" description="EF-hand" evidence="8">
    <location>
        <begin position="371"/>
        <end position="406"/>
    </location>
</feature>
<dbReference type="AlphaFoldDB" id="A0A812P4C5"/>
<dbReference type="InterPro" id="IPR018247">
    <property type="entry name" value="EF_Hand_1_Ca_BS"/>
</dbReference>
<dbReference type="PROSITE" id="PS50222">
    <property type="entry name" value="EF_HAND_2"/>
    <property type="match status" value="2"/>
</dbReference>
<evidence type="ECO:0000256" key="4">
    <source>
        <dbReference type="ARBA" id="ARBA00022989"/>
    </source>
</evidence>
<evidence type="ECO:0000256" key="2">
    <source>
        <dbReference type="ARBA" id="ARBA00022692"/>
    </source>
</evidence>
<keyword evidence="4 7" id="KW-1133">Transmembrane helix</keyword>
<dbReference type="GO" id="GO:0001518">
    <property type="term" value="C:voltage-gated sodium channel complex"/>
    <property type="evidence" value="ECO:0007669"/>
    <property type="project" value="TreeGrafter"/>
</dbReference>
<evidence type="ECO:0000256" key="5">
    <source>
        <dbReference type="ARBA" id="ARBA00023136"/>
    </source>
</evidence>
<dbReference type="Gene3D" id="1.10.287.70">
    <property type="match status" value="1"/>
</dbReference>
<dbReference type="EMBL" id="CAJNDS010002123">
    <property type="protein sequence ID" value="CAE7339546.1"/>
    <property type="molecule type" value="Genomic_DNA"/>
</dbReference>
<dbReference type="OrthoDB" id="444540at2759"/>
<feature type="transmembrane region" description="Helical" evidence="7">
    <location>
        <begin position="185"/>
        <end position="216"/>
    </location>
</feature>
<dbReference type="SMART" id="SM00054">
    <property type="entry name" value="EFh"/>
    <property type="match status" value="2"/>
</dbReference>
<feature type="transmembrane region" description="Helical" evidence="7">
    <location>
        <begin position="96"/>
        <end position="121"/>
    </location>
</feature>
<evidence type="ECO:0000256" key="1">
    <source>
        <dbReference type="ARBA" id="ARBA00004141"/>
    </source>
</evidence>
<proteinExistence type="predicted"/>
<evidence type="ECO:0000313" key="10">
    <source>
        <dbReference type="Proteomes" id="UP000604046"/>
    </source>
</evidence>
<dbReference type="GO" id="GO:0005248">
    <property type="term" value="F:voltage-gated sodium channel activity"/>
    <property type="evidence" value="ECO:0007669"/>
    <property type="project" value="TreeGrafter"/>
</dbReference>
<gene>
    <name evidence="9" type="primary">Scn11a</name>
    <name evidence="9" type="ORF">SNAT2548_LOCUS17768</name>
</gene>
<name>A0A812P4C5_9DINO</name>
<feature type="region of interest" description="Disordered" evidence="6">
    <location>
        <begin position="1"/>
        <end position="23"/>
    </location>
</feature>
<feature type="domain" description="EF-hand" evidence="8">
    <location>
        <begin position="327"/>
        <end position="362"/>
    </location>
</feature>
<dbReference type="Pfam" id="PF00520">
    <property type="entry name" value="Ion_trans"/>
    <property type="match status" value="1"/>
</dbReference>
<dbReference type="PANTHER" id="PTHR10037:SF62">
    <property type="entry name" value="SODIUM CHANNEL PROTEIN 60E"/>
    <property type="match status" value="1"/>
</dbReference>
<dbReference type="Gene3D" id="1.10.238.10">
    <property type="entry name" value="EF-hand"/>
    <property type="match status" value="1"/>
</dbReference>
<dbReference type="InterPro" id="IPR002048">
    <property type="entry name" value="EF_hand_dom"/>
</dbReference>
<dbReference type="SUPFAM" id="SSF47473">
    <property type="entry name" value="EF-hand"/>
    <property type="match status" value="1"/>
</dbReference>
<dbReference type="InterPro" id="IPR043203">
    <property type="entry name" value="VGCC_Ca_Na"/>
</dbReference>
<dbReference type="PANTHER" id="PTHR10037">
    <property type="entry name" value="VOLTAGE-GATED CATION CHANNEL CALCIUM AND SODIUM"/>
    <property type="match status" value="1"/>
</dbReference>
<dbReference type="CDD" id="cd00051">
    <property type="entry name" value="EFh"/>
    <property type="match status" value="1"/>
</dbReference>
<sequence length="460" mass="51314">MPVPPMVSENPSSVGPSSILGKPARRVPSNKKNMRIHGSFVRAPSKAAVHQYWPKLQAGLKSYYLANFMAAVVLFDAYCTCVDIDATAAGMEPPQLLSILSDCCLVAYTLELAALLTVFGFKPLIGDWMIVVDALIIACGWAEILIASLASGRFAFRTAVLRALRLVRIFRLMRLLKKIRLLRELYKLVMMMATCFRTLLWSFLLCFLVMTVWAMLMVETVSPLVKDMSLNHGVFDNCAQCTRAVSSVMDANLLLFKTVIAGDSWGEVAVPVIQAYPATAFIFVGSLLTLVFGVLNLIVAVVVDTFADARLNDVQTLAEEMEDEIEFDRMSLEKIFARIDEDGSGELSLPELIEGARKDADFQSRLRVMDIDEQDLEQLFHMIDQDQSGTIEVSEFIGPLSRWAHDSKTAPRFIKYNMIQAMHLQEDLYELSLGAFRQLAAKIEELSTQVQAGQTKEKTN</sequence>
<keyword evidence="2 7" id="KW-0812">Transmembrane</keyword>
<feature type="transmembrane region" description="Helical" evidence="7">
    <location>
        <begin position="141"/>
        <end position="164"/>
    </location>
</feature>
<dbReference type="GO" id="GO:0005509">
    <property type="term" value="F:calcium ion binding"/>
    <property type="evidence" value="ECO:0007669"/>
    <property type="project" value="InterPro"/>
</dbReference>
<dbReference type="InterPro" id="IPR011992">
    <property type="entry name" value="EF-hand-dom_pair"/>
</dbReference>
<feature type="transmembrane region" description="Helical" evidence="7">
    <location>
        <begin position="280"/>
        <end position="303"/>
    </location>
</feature>
<keyword evidence="3" id="KW-0106">Calcium</keyword>
<organism evidence="9 10">
    <name type="scientific">Symbiodinium natans</name>
    <dbReference type="NCBI Taxonomy" id="878477"/>
    <lineage>
        <taxon>Eukaryota</taxon>
        <taxon>Sar</taxon>
        <taxon>Alveolata</taxon>
        <taxon>Dinophyceae</taxon>
        <taxon>Suessiales</taxon>
        <taxon>Symbiodiniaceae</taxon>
        <taxon>Symbiodinium</taxon>
    </lineage>
</organism>
<dbReference type="Pfam" id="PF13202">
    <property type="entry name" value="EF-hand_5"/>
    <property type="match status" value="2"/>
</dbReference>
<keyword evidence="5 7" id="KW-0472">Membrane</keyword>
<dbReference type="PROSITE" id="PS00018">
    <property type="entry name" value="EF_HAND_1"/>
    <property type="match status" value="2"/>
</dbReference>
<reference evidence="9" key="1">
    <citation type="submission" date="2021-02" db="EMBL/GenBank/DDBJ databases">
        <authorList>
            <person name="Dougan E. K."/>
            <person name="Rhodes N."/>
            <person name="Thang M."/>
            <person name="Chan C."/>
        </authorList>
    </citation>
    <scope>NUCLEOTIDE SEQUENCE</scope>
</reference>
<dbReference type="Proteomes" id="UP000604046">
    <property type="component" value="Unassembled WGS sequence"/>
</dbReference>
<evidence type="ECO:0000256" key="3">
    <source>
        <dbReference type="ARBA" id="ARBA00022837"/>
    </source>
</evidence>
<dbReference type="InterPro" id="IPR027359">
    <property type="entry name" value="Volt_channel_dom_sf"/>
</dbReference>
<keyword evidence="10" id="KW-1185">Reference proteome</keyword>
<protein>
    <submittedName>
        <fullName evidence="9">Scn11a protein</fullName>
    </submittedName>
</protein>
<evidence type="ECO:0000256" key="6">
    <source>
        <dbReference type="SAM" id="MobiDB-lite"/>
    </source>
</evidence>
<comment type="caution">
    <text evidence="9">The sequence shown here is derived from an EMBL/GenBank/DDBJ whole genome shotgun (WGS) entry which is preliminary data.</text>
</comment>
<dbReference type="InterPro" id="IPR005821">
    <property type="entry name" value="Ion_trans_dom"/>
</dbReference>
<dbReference type="SUPFAM" id="SSF81324">
    <property type="entry name" value="Voltage-gated potassium channels"/>
    <property type="match status" value="1"/>
</dbReference>
<dbReference type="Gene3D" id="1.20.120.350">
    <property type="entry name" value="Voltage-gated potassium channels. Chain C"/>
    <property type="match status" value="1"/>
</dbReference>
<accession>A0A812P4C5</accession>
<feature type="transmembrane region" description="Helical" evidence="7">
    <location>
        <begin position="63"/>
        <end position="84"/>
    </location>
</feature>